<name>A0A832YXE4_9CREN</name>
<keyword evidence="2 4" id="KW-0689">Ribosomal protein</keyword>
<dbReference type="EMBL" id="DQTV01000034">
    <property type="protein sequence ID" value="HIP56741.1"/>
    <property type="molecule type" value="Genomic_DNA"/>
</dbReference>
<dbReference type="InterPro" id="IPR009000">
    <property type="entry name" value="Transl_B-barrel_sf"/>
</dbReference>
<dbReference type="SUPFAM" id="SSF50447">
    <property type="entry name" value="Translation proteins"/>
    <property type="match status" value="1"/>
</dbReference>
<evidence type="ECO:0000256" key="1">
    <source>
        <dbReference type="ARBA" id="ARBA00009269"/>
    </source>
</evidence>
<dbReference type="NCBIfam" id="NF003326">
    <property type="entry name" value="PRK04337.1"/>
    <property type="match status" value="1"/>
</dbReference>
<evidence type="ECO:0000256" key="4">
    <source>
        <dbReference type="HAMAP-Rule" id="MF_00573"/>
    </source>
</evidence>
<protein>
    <recommendedName>
        <fullName evidence="4">Large ribosomal subunit protein eL33</fullName>
    </recommendedName>
</protein>
<dbReference type="GO" id="GO:1990904">
    <property type="term" value="C:ribonucleoprotein complex"/>
    <property type="evidence" value="ECO:0007669"/>
    <property type="project" value="UniProtKB-KW"/>
</dbReference>
<comment type="caution">
    <text evidence="5">The sequence shown here is derived from an EMBL/GenBank/DDBJ whole genome shotgun (WGS) entry which is preliminary data.</text>
</comment>
<sequence>MSEQQTKHIRGVIMGYRRGSNTQYNNQVLVKVFIEPKLVGTLVGAKVIASDRYGNVYRGKIIRIHSFNKSIAVVVFKPNIPGQMIGQLVTIIPRR</sequence>
<organism evidence="5 6">
    <name type="scientific">Ignisphaera aggregans</name>
    <dbReference type="NCBI Taxonomy" id="334771"/>
    <lineage>
        <taxon>Archaea</taxon>
        <taxon>Thermoproteota</taxon>
        <taxon>Thermoprotei</taxon>
        <taxon>Desulfurococcales</taxon>
        <taxon>Desulfurococcaceae</taxon>
        <taxon>Ignisphaera</taxon>
    </lineage>
</organism>
<reference evidence="5" key="1">
    <citation type="journal article" date="2020" name="ISME J.">
        <title>Gammaproteobacteria mediating utilization of methyl-, sulfur- and petroleum organic compounds in deep ocean hydrothermal plumes.</title>
        <authorList>
            <person name="Zhou Z."/>
            <person name="Liu Y."/>
            <person name="Pan J."/>
            <person name="Cron B.R."/>
            <person name="Toner B.M."/>
            <person name="Anantharaman K."/>
            <person name="Breier J.A."/>
            <person name="Dick G.J."/>
            <person name="Li M."/>
        </authorList>
    </citation>
    <scope>NUCLEOTIDE SEQUENCE</scope>
    <source>
        <strain evidence="5">SZUA-1435</strain>
    </source>
</reference>
<comment type="similarity">
    <text evidence="1 4">Belongs to the eukaryotic ribosomal protein eL33 family.</text>
</comment>
<evidence type="ECO:0000313" key="6">
    <source>
        <dbReference type="Proteomes" id="UP000605805"/>
    </source>
</evidence>
<dbReference type="GO" id="GO:0005840">
    <property type="term" value="C:ribosome"/>
    <property type="evidence" value="ECO:0007669"/>
    <property type="project" value="UniProtKB-KW"/>
</dbReference>
<gene>
    <name evidence="4" type="primary">rpl35ae</name>
    <name evidence="5" type="ORF">EYH02_01515</name>
</gene>
<proteinExistence type="inferred from homology"/>
<evidence type="ECO:0000256" key="3">
    <source>
        <dbReference type="ARBA" id="ARBA00023274"/>
    </source>
</evidence>
<keyword evidence="3 4" id="KW-0687">Ribonucleoprotein</keyword>
<dbReference type="GO" id="GO:0003735">
    <property type="term" value="F:structural constituent of ribosome"/>
    <property type="evidence" value="ECO:0007669"/>
    <property type="project" value="InterPro"/>
</dbReference>
<dbReference type="HAMAP" id="MF_00573">
    <property type="entry name" value="Ribosomal_eL33"/>
    <property type="match status" value="1"/>
</dbReference>
<dbReference type="Proteomes" id="UP000605805">
    <property type="component" value="Unassembled WGS sequence"/>
</dbReference>
<dbReference type="GO" id="GO:0006412">
    <property type="term" value="P:translation"/>
    <property type="evidence" value="ECO:0007669"/>
    <property type="project" value="UniProtKB-UniRule"/>
</dbReference>
<evidence type="ECO:0000256" key="2">
    <source>
        <dbReference type="ARBA" id="ARBA00022980"/>
    </source>
</evidence>
<dbReference type="InterPro" id="IPR038661">
    <property type="entry name" value="Ribosomal_eL33_sf"/>
</dbReference>
<accession>A0A832YXE4</accession>
<evidence type="ECO:0000313" key="5">
    <source>
        <dbReference type="EMBL" id="HIP56741.1"/>
    </source>
</evidence>
<dbReference type="Pfam" id="PF01247">
    <property type="entry name" value="Ribosomal_L35Ae"/>
    <property type="match status" value="1"/>
</dbReference>
<dbReference type="Gene3D" id="2.40.10.190">
    <property type="entry name" value="translation elongation factor selb, chain A, domain 4"/>
    <property type="match status" value="1"/>
</dbReference>
<dbReference type="AlphaFoldDB" id="A0A832YXE4"/>
<dbReference type="InterPro" id="IPR001780">
    <property type="entry name" value="Ribosomal_eL33"/>
</dbReference>